<proteinExistence type="predicted"/>
<evidence type="ECO:0000313" key="8">
    <source>
        <dbReference type="Proteomes" id="UP000028824"/>
    </source>
</evidence>
<evidence type="ECO:0000256" key="2">
    <source>
        <dbReference type="ARBA" id="ARBA00022475"/>
    </source>
</evidence>
<evidence type="ECO:0000256" key="5">
    <source>
        <dbReference type="ARBA" id="ARBA00023136"/>
    </source>
</evidence>
<dbReference type="AlphaFoldDB" id="A0A086XZV3"/>
<feature type="transmembrane region" description="Helical" evidence="6">
    <location>
        <begin position="216"/>
        <end position="239"/>
    </location>
</feature>
<accession>A0A086XZV3</accession>
<dbReference type="InterPro" id="IPR039653">
    <property type="entry name" value="Prenyltransferase"/>
</dbReference>
<dbReference type="GO" id="GO:0016765">
    <property type="term" value="F:transferase activity, transferring alkyl or aryl (other than methyl) groups"/>
    <property type="evidence" value="ECO:0007669"/>
    <property type="project" value="InterPro"/>
</dbReference>
<evidence type="ECO:0000256" key="1">
    <source>
        <dbReference type="ARBA" id="ARBA00004141"/>
    </source>
</evidence>
<dbReference type="Pfam" id="PF12710">
    <property type="entry name" value="HAD"/>
    <property type="match status" value="1"/>
</dbReference>
<dbReference type="Gene3D" id="3.40.50.1000">
    <property type="entry name" value="HAD superfamily/HAD-like"/>
    <property type="match status" value="1"/>
</dbReference>
<feature type="transmembrane region" description="Helical" evidence="6">
    <location>
        <begin position="259"/>
        <end position="281"/>
    </location>
</feature>
<dbReference type="eggNOG" id="COG0382">
    <property type="taxonomic scope" value="Bacteria"/>
</dbReference>
<dbReference type="STRING" id="1105367.CG50_16255"/>
<comment type="subcellular location">
    <subcellularLocation>
        <location evidence="1">Membrane</location>
        <topology evidence="1">Multi-pass membrane protein</topology>
    </subcellularLocation>
</comment>
<feature type="transmembrane region" description="Helical" evidence="6">
    <location>
        <begin position="339"/>
        <end position="357"/>
    </location>
</feature>
<feature type="transmembrane region" description="Helical" evidence="6">
    <location>
        <begin position="420"/>
        <end position="437"/>
    </location>
</feature>
<keyword evidence="8" id="KW-1185">Reference proteome</keyword>
<dbReference type="InterPro" id="IPR044878">
    <property type="entry name" value="UbiA_sf"/>
</dbReference>
<evidence type="ECO:0000256" key="4">
    <source>
        <dbReference type="ARBA" id="ARBA00022989"/>
    </source>
</evidence>
<evidence type="ECO:0000256" key="6">
    <source>
        <dbReference type="SAM" id="Phobius"/>
    </source>
</evidence>
<dbReference type="PANTHER" id="PTHR11048:SF5">
    <property type="entry name" value="DECAPRENYL-PHOSPHATE PHOSPHORIBOSYLTRANSFERASE"/>
    <property type="match status" value="1"/>
</dbReference>
<keyword evidence="2" id="KW-1003">Cell membrane</keyword>
<keyword evidence="5 6" id="KW-0472">Membrane</keyword>
<reference evidence="7 8" key="1">
    <citation type="submission" date="2014-03" db="EMBL/GenBank/DDBJ databases">
        <title>Genome of Paenirhodobacter enshiensis DW2-9.</title>
        <authorList>
            <person name="Wang D."/>
            <person name="Wang G."/>
        </authorList>
    </citation>
    <scope>NUCLEOTIDE SEQUENCE [LARGE SCALE GENOMIC DNA]</scope>
    <source>
        <strain evidence="7 8">DW2-9</strain>
    </source>
</reference>
<organism evidence="7 8">
    <name type="scientific">Paenirhodobacter enshiensis</name>
    <dbReference type="NCBI Taxonomy" id="1105367"/>
    <lineage>
        <taxon>Bacteria</taxon>
        <taxon>Pseudomonadati</taxon>
        <taxon>Pseudomonadota</taxon>
        <taxon>Alphaproteobacteria</taxon>
        <taxon>Rhodobacterales</taxon>
        <taxon>Rhodobacter group</taxon>
        <taxon>Paenirhodobacter</taxon>
    </lineage>
</organism>
<evidence type="ECO:0000313" key="7">
    <source>
        <dbReference type="EMBL" id="KFI27553.1"/>
    </source>
</evidence>
<feature type="transmembrane region" description="Helical" evidence="6">
    <location>
        <begin position="449"/>
        <end position="472"/>
    </location>
</feature>
<sequence length="474" mass="50599">MPGGHWLVVDLDGTLIRTDMLFETFWSATSRSWTAPVRAGLALMRDGRAGMKRRLSEISAVDPATLPFTPAVLAIIEAWRAAGGRTALVTASDDALAQQIADRLGLFDEVHGSDGHNNLKGAAKARFLCAHYGERNFDYIGDSAADVAVWTHARRAIMVGATAALRRRVAATGAGIVDLPAPKATLRTRLKLLRPHQWLKNLLVFVPVLAAHKTDLASLGAALMAFCAFSLVASAGYVLNDMLDIASDRAHPRKRRRPLASGAVTLAGASALAPALLVLGAGLASVLGGRFLTVVALYFIVTLSYSLVLKRQPILDICVLAGLYTLRIVAGGIATATALSFWLAAFSGALFFSLAAIKRQAELADLARRGIEAVRGRGYRTADLPLVMAMAIASGYVAILILALYVTSPDVRLLYAAPDRLWAGCVVMFYWISRMVLLTHRGQMNDDPVVFAATDRISLICLGLMAVIGVGATL</sequence>
<feature type="transmembrane region" description="Helical" evidence="6">
    <location>
        <begin position="384"/>
        <end position="408"/>
    </location>
</feature>
<feature type="transmembrane region" description="Helical" evidence="6">
    <location>
        <begin position="287"/>
        <end position="307"/>
    </location>
</feature>
<evidence type="ECO:0000256" key="3">
    <source>
        <dbReference type="ARBA" id="ARBA00022692"/>
    </source>
</evidence>
<dbReference type="SUPFAM" id="SSF56784">
    <property type="entry name" value="HAD-like"/>
    <property type="match status" value="1"/>
</dbReference>
<dbReference type="InterPro" id="IPR023214">
    <property type="entry name" value="HAD_sf"/>
</dbReference>
<dbReference type="InterPro" id="IPR000537">
    <property type="entry name" value="UbiA_prenyltransferase"/>
</dbReference>
<comment type="caution">
    <text evidence="7">The sequence shown here is derived from an EMBL/GenBank/DDBJ whole genome shotgun (WGS) entry which is preliminary data.</text>
</comment>
<dbReference type="CDD" id="cd13963">
    <property type="entry name" value="PT_UbiA_2"/>
    <property type="match status" value="1"/>
</dbReference>
<dbReference type="GO" id="GO:0009247">
    <property type="term" value="P:glycolipid biosynthetic process"/>
    <property type="evidence" value="ECO:0007669"/>
    <property type="project" value="TreeGrafter"/>
</dbReference>
<dbReference type="GO" id="GO:0005886">
    <property type="term" value="C:plasma membrane"/>
    <property type="evidence" value="ECO:0007669"/>
    <property type="project" value="TreeGrafter"/>
</dbReference>
<dbReference type="EMBL" id="JFZB01000009">
    <property type="protein sequence ID" value="KFI27553.1"/>
    <property type="molecule type" value="Genomic_DNA"/>
</dbReference>
<dbReference type="Proteomes" id="UP000028824">
    <property type="component" value="Unassembled WGS sequence"/>
</dbReference>
<name>A0A086XZV3_9RHOB</name>
<gene>
    <name evidence="7" type="ORF">CG50_16255</name>
</gene>
<keyword evidence="7" id="KW-0808">Transferase</keyword>
<protein>
    <submittedName>
        <fullName evidence="7">Prenyltransferase</fullName>
    </submittedName>
</protein>
<dbReference type="InterPro" id="IPR036412">
    <property type="entry name" value="HAD-like_sf"/>
</dbReference>
<keyword evidence="3 6" id="KW-0812">Transmembrane</keyword>
<keyword evidence="4 6" id="KW-1133">Transmembrane helix</keyword>
<dbReference type="Pfam" id="PF01040">
    <property type="entry name" value="UbiA"/>
    <property type="match status" value="1"/>
</dbReference>
<dbReference type="NCBIfam" id="NF006088">
    <property type="entry name" value="PRK08238.1"/>
    <property type="match status" value="1"/>
</dbReference>
<dbReference type="PANTHER" id="PTHR11048">
    <property type="entry name" value="PRENYLTRANSFERASES"/>
    <property type="match status" value="1"/>
</dbReference>
<dbReference type="Gene3D" id="1.10.357.140">
    <property type="entry name" value="UbiA prenyltransferase"/>
    <property type="match status" value="1"/>
</dbReference>